<organism evidence="9 10">
    <name type="scientific">Physocladia obscura</name>
    <dbReference type="NCBI Taxonomy" id="109957"/>
    <lineage>
        <taxon>Eukaryota</taxon>
        <taxon>Fungi</taxon>
        <taxon>Fungi incertae sedis</taxon>
        <taxon>Chytridiomycota</taxon>
        <taxon>Chytridiomycota incertae sedis</taxon>
        <taxon>Chytridiomycetes</taxon>
        <taxon>Chytridiales</taxon>
        <taxon>Chytriomycetaceae</taxon>
        <taxon>Physocladia</taxon>
    </lineage>
</organism>
<feature type="region of interest" description="Disordered" evidence="8">
    <location>
        <begin position="1"/>
        <end position="24"/>
    </location>
</feature>
<evidence type="ECO:0000256" key="2">
    <source>
        <dbReference type="ARBA" id="ARBA00004738"/>
    </source>
</evidence>
<reference evidence="9" key="1">
    <citation type="submission" date="2020-05" db="EMBL/GenBank/DDBJ databases">
        <title>Phylogenomic resolution of chytrid fungi.</title>
        <authorList>
            <person name="Stajich J.E."/>
            <person name="Amses K."/>
            <person name="Simmons R."/>
            <person name="Seto K."/>
            <person name="Myers J."/>
            <person name="Bonds A."/>
            <person name="Quandt C.A."/>
            <person name="Barry K."/>
            <person name="Liu P."/>
            <person name="Grigoriev I."/>
            <person name="Longcore J.E."/>
            <person name="James T.Y."/>
        </authorList>
    </citation>
    <scope>NUCLEOTIDE SEQUENCE</scope>
    <source>
        <strain evidence="9">JEL0513</strain>
    </source>
</reference>
<dbReference type="GO" id="GO:0004733">
    <property type="term" value="F:pyridoxamine phosphate oxidase activity"/>
    <property type="evidence" value="ECO:0007669"/>
    <property type="project" value="UniProtKB-EC"/>
</dbReference>
<dbReference type="GO" id="GO:0010181">
    <property type="term" value="F:FMN binding"/>
    <property type="evidence" value="ECO:0007669"/>
    <property type="project" value="InterPro"/>
</dbReference>
<dbReference type="GO" id="GO:0008615">
    <property type="term" value="P:pyridoxine biosynthetic process"/>
    <property type="evidence" value="ECO:0007669"/>
    <property type="project" value="InterPro"/>
</dbReference>
<proteinExistence type="predicted"/>
<keyword evidence="7" id="KW-0560">Oxidoreductase</keyword>
<evidence type="ECO:0000256" key="8">
    <source>
        <dbReference type="SAM" id="MobiDB-lite"/>
    </source>
</evidence>
<comment type="caution">
    <text evidence="9">The sequence shown here is derived from an EMBL/GenBank/DDBJ whole genome shotgun (WGS) entry which is preliminary data.</text>
</comment>
<dbReference type="InterPro" id="IPR012349">
    <property type="entry name" value="Split_barrel_FMN-bd"/>
</dbReference>
<keyword evidence="10" id="KW-1185">Reference proteome</keyword>
<dbReference type="Proteomes" id="UP001211907">
    <property type="component" value="Unassembled WGS sequence"/>
</dbReference>
<comment type="pathway">
    <text evidence="3">Cofactor metabolism; pyridoxal 5'-phosphate salvage; pyridoxal 5'-phosphate from pyridoxine 5'-phosphate: step 1/1.</text>
</comment>
<dbReference type="PANTHER" id="PTHR10851:SF0">
    <property type="entry name" value="PYRIDOXINE-5'-PHOSPHATE OXIDASE"/>
    <property type="match status" value="1"/>
</dbReference>
<dbReference type="AlphaFoldDB" id="A0AAD5T3H4"/>
<comment type="cofactor">
    <cofactor evidence="1">
        <name>FMN</name>
        <dbReference type="ChEBI" id="CHEBI:58210"/>
    </cofactor>
</comment>
<name>A0AAD5T3H4_9FUNG</name>
<dbReference type="EMBL" id="JADGJH010000471">
    <property type="protein sequence ID" value="KAJ3128301.1"/>
    <property type="molecule type" value="Genomic_DNA"/>
</dbReference>
<evidence type="ECO:0000313" key="10">
    <source>
        <dbReference type="Proteomes" id="UP001211907"/>
    </source>
</evidence>
<evidence type="ECO:0000256" key="6">
    <source>
        <dbReference type="ARBA" id="ARBA00022643"/>
    </source>
</evidence>
<dbReference type="Gene3D" id="2.30.110.10">
    <property type="entry name" value="Electron Transport, Fmn-binding Protein, Chain A"/>
    <property type="match status" value="1"/>
</dbReference>
<dbReference type="SUPFAM" id="SSF50475">
    <property type="entry name" value="FMN-binding split barrel"/>
    <property type="match status" value="1"/>
</dbReference>
<evidence type="ECO:0000313" key="9">
    <source>
        <dbReference type="EMBL" id="KAJ3128301.1"/>
    </source>
</evidence>
<protein>
    <recommendedName>
        <fullName evidence="4">pyridoxal 5'-phosphate synthase</fullName>
        <ecNumber evidence="4">1.4.3.5</ecNumber>
    </recommendedName>
</protein>
<gene>
    <name evidence="9" type="ORF">HK100_009253</name>
</gene>
<dbReference type="InterPro" id="IPR000659">
    <property type="entry name" value="Pyridox_Oxase"/>
</dbReference>
<comment type="pathway">
    <text evidence="2">Cofactor metabolism; pyridoxal 5'-phosphate salvage; pyridoxal 5'-phosphate from pyridoxamine 5'-phosphate: step 1/1.</text>
</comment>
<evidence type="ECO:0000256" key="7">
    <source>
        <dbReference type="ARBA" id="ARBA00023002"/>
    </source>
</evidence>
<accession>A0AAD5T3H4</accession>
<evidence type="ECO:0000256" key="4">
    <source>
        <dbReference type="ARBA" id="ARBA00012801"/>
    </source>
</evidence>
<keyword evidence="6" id="KW-0288">FMN</keyword>
<dbReference type="EC" id="1.4.3.5" evidence="4"/>
<sequence>MDKQLEPLAQRVSDIATQPDESPETPNIMMDLFNAWINDAHTRLGPTQLARAMVVTTTKPSTRPSAAIVKPYTSTNSVAPTARIVMQRRTPPSYHDPNVFTFTTCAYSDKAVQLQANKQIALSFNLGAGVFPNTSINTATTTTTTHRSISVEGIAELADAASTSALFANRTRWAQVGEWVSEHMSQRLPVNDFASLDAAEARRAAIELYYSDATPNALSTSSVPQPPWFHAFFVQPERVVFVERHSRFVERQIFTHIYDSDSNSLASKWVVNESIIVSDEAD</sequence>
<dbReference type="PANTHER" id="PTHR10851">
    <property type="entry name" value="PYRIDOXINE-5-PHOSPHATE OXIDASE"/>
    <property type="match status" value="1"/>
</dbReference>
<keyword evidence="5" id="KW-0285">Flavoprotein</keyword>
<evidence type="ECO:0000256" key="1">
    <source>
        <dbReference type="ARBA" id="ARBA00001917"/>
    </source>
</evidence>
<evidence type="ECO:0000256" key="5">
    <source>
        <dbReference type="ARBA" id="ARBA00022630"/>
    </source>
</evidence>
<evidence type="ECO:0000256" key="3">
    <source>
        <dbReference type="ARBA" id="ARBA00005037"/>
    </source>
</evidence>